<dbReference type="KEGG" id="avn:Avin_26960"/>
<accession>C1DJV2</accession>
<organism evidence="1 2">
    <name type="scientific">Azotobacter vinelandii (strain DJ / ATCC BAA-1303)</name>
    <dbReference type="NCBI Taxonomy" id="322710"/>
    <lineage>
        <taxon>Bacteria</taxon>
        <taxon>Pseudomonadati</taxon>
        <taxon>Pseudomonadota</taxon>
        <taxon>Gammaproteobacteria</taxon>
        <taxon>Pseudomonadales</taxon>
        <taxon>Pseudomonadaceae</taxon>
        <taxon>Azotobacter</taxon>
    </lineage>
</organism>
<proteinExistence type="predicted"/>
<keyword evidence="2" id="KW-1185">Reference proteome</keyword>
<dbReference type="AlphaFoldDB" id="C1DJV2"/>
<evidence type="ECO:0000313" key="1">
    <source>
        <dbReference type="EMBL" id="ACO78871.1"/>
    </source>
</evidence>
<dbReference type="HOGENOM" id="CLU_3076346_0_0_6"/>
<name>C1DJV2_AZOVD</name>
<sequence length="52" mass="5948">MLLARFEPMEGTFSDSGYLAVMAASYPRMERKRTLPGIPEREVQWKKQACLG</sequence>
<dbReference type="Proteomes" id="UP000002424">
    <property type="component" value="Chromosome"/>
</dbReference>
<evidence type="ECO:0000313" key="2">
    <source>
        <dbReference type="Proteomes" id="UP000002424"/>
    </source>
</evidence>
<dbReference type="EMBL" id="CP001157">
    <property type="protein sequence ID" value="ACO78871.1"/>
    <property type="molecule type" value="Genomic_DNA"/>
</dbReference>
<reference evidence="1 2" key="1">
    <citation type="journal article" date="2009" name="J. Bacteriol.">
        <title>Genome sequence of Azotobacter vinelandii, an obligate aerobe specialized to support diverse anaerobic metabolic processes.</title>
        <authorList>
            <person name="Setubal J.C."/>
            <person name="dos Santos P."/>
            <person name="Goldman B.S."/>
            <person name="Ertesvag H."/>
            <person name="Espin G."/>
            <person name="Rubio L.M."/>
            <person name="Valla S."/>
            <person name="Almeida N.F."/>
            <person name="Balasubramanian D."/>
            <person name="Cromes L."/>
            <person name="Curatti L."/>
            <person name="Du Z."/>
            <person name="Godsy E."/>
            <person name="Goodner B."/>
            <person name="Hellner-Burris K."/>
            <person name="Hernandez J.A."/>
            <person name="Houmiel K."/>
            <person name="Imperial J."/>
            <person name="Kennedy C."/>
            <person name="Larson T.J."/>
            <person name="Latreille P."/>
            <person name="Ligon L.S."/>
            <person name="Lu J."/>
            <person name="Maerk M."/>
            <person name="Miller N.M."/>
            <person name="Norton S."/>
            <person name="O'Carroll I.P."/>
            <person name="Paulsen I."/>
            <person name="Raulfs E.C."/>
            <person name="Roemer R."/>
            <person name="Rosser J."/>
            <person name="Segura D."/>
            <person name="Slater S."/>
            <person name="Stricklin S.L."/>
            <person name="Studholme D.J."/>
            <person name="Sun J."/>
            <person name="Viana C.J."/>
            <person name="Wallin E."/>
            <person name="Wang B."/>
            <person name="Wheeler C."/>
            <person name="Zhu H."/>
            <person name="Dean D.R."/>
            <person name="Dixon R."/>
            <person name="Wood D."/>
        </authorList>
    </citation>
    <scope>NUCLEOTIDE SEQUENCE [LARGE SCALE GENOMIC DNA]</scope>
    <source>
        <strain evidence="2">DJ / ATCC BAA-1303</strain>
    </source>
</reference>
<gene>
    <name evidence="1" type="ordered locus">Avin_26960</name>
</gene>
<protein>
    <submittedName>
        <fullName evidence="1">Uncharacterized protein</fullName>
    </submittedName>
</protein>
<dbReference type="EnsemblBacteria" id="ACO78871">
    <property type="protein sequence ID" value="ACO78871"/>
    <property type="gene ID" value="Avin_26960"/>
</dbReference>